<keyword evidence="1" id="KW-0479">Metal-binding</keyword>
<dbReference type="Pfam" id="PF00884">
    <property type="entry name" value="Sulfatase"/>
    <property type="match status" value="1"/>
</dbReference>
<dbReference type="GO" id="GO:0008484">
    <property type="term" value="F:sulfuric ester hydrolase activity"/>
    <property type="evidence" value="ECO:0007669"/>
    <property type="project" value="TreeGrafter"/>
</dbReference>
<dbReference type="InterPro" id="IPR017850">
    <property type="entry name" value="Alkaline_phosphatase_core_sf"/>
</dbReference>
<dbReference type="GO" id="GO:0005737">
    <property type="term" value="C:cytoplasm"/>
    <property type="evidence" value="ECO:0007669"/>
    <property type="project" value="TreeGrafter"/>
</dbReference>
<gene>
    <name evidence="4" type="ORF">MRBLWS13_003409</name>
</gene>
<dbReference type="GO" id="GO:0046872">
    <property type="term" value="F:metal ion binding"/>
    <property type="evidence" value="ECO:0007669"/>
    <property type="project" value="UniProtKB-KW"/>
</dbReference>
<dbReference type="PANTHER" id="PTHR45953">
    <property type="entry name" value="IDURONATE 2-SULFATASE"/>
    <property type="match status" value="1"/>
</dbReference>
<protein>
    <submittedName>
        <fullName evidence="4">Sulfatase</fullName>
    </submittedName>
</protein>
<dbReference type="EMBL" id="CP151632">
    <property type="protein sequence ID" value="WZO35704.1"/>
    <property type="molecule type" value="Genomic_DNA"/>
</dbReference>
<dbReference type="InterPro" id="IPR000917">
    <property type="entry name" value="Sulfatase_N"/>
</dbReference>
<keyword evidence="2" id="KW-0378">Hydrolase</keyword>
<organism evidence="4">
    <name type="scientific">Microbacterium sp. LWS13-1.2</name>
    <dbReference type="NCBI Taxonomy" id="3135264"/>
    <lineage>
        <taxon>Bacteria</taxon>
        <taxon>Bacillati</taxon>
        <taxon>Actinomycetota</taxon>
        <taxon>Actinomycetes</taxon>
        <taxon>Micrococcales</taxon>
        <taxon>Microbacteriaceae</taxon>
        <taxon>Microbacterium</taxon>
    </lineage>
</organism>
<accession>A0AAU6SFY7</accession>
<dbReference type="Gene3D" id="3.40.720.10">
    <property type="entry name" value="Alkaline Phosphatase, subunit A"/>
    <property type="match status" value="1"/>
</dbReference>
<proteinExistence type="predicted"/>
<dbReference type="PANTHER" id="PTHR45953:SF1">
    <property type="entry name" value="IDURONATE 2-SULFATASE"/>
    <property type="match status" value="1"/>
</dbReference>
<feature type="domain" description="Sulfatase N-terminal" evidence="3">
    <location>
        <begin position="18"/>
        <end position="309"/>
    </location>
</feature>
<dbReference type="RefSeq" id="WP_349426523.1">
    <property type="nucleotide sequence ID" value="NZ_CP151632.1"/>
</dbReference>
<evidence type="ECO:0000256" key="2">
    <source>
        <dbReference type="ARBA" id="ARBA00022801"/>
    </source>
</evidence>
<dbReference type="SUPFAM" id="SSF53649">
    <property type="entry name" value="Alkaline phosphatase-like"/>
    <property type="match status" value="1"/>
</dbReference>
<name>A0AAU6SFY7_9MICO</name>
<dbReference type="AlphaFoldDB" id="A0AAU6SFY7"/>
<evidence type="ECO:0000313" key="4">
    <source>
        <dbReference type="EMBL" id="WZO35704.1"/>
    </source>
</evidence>
<evidence type="ECO:0000259" key="3">
    <source>
        <dbReference type="Pfam" id="PF00884"/>
    </source>
</evidence>
<evidence type="ECO:0000256" key="1">
    <source>
        <dbReference type="ARBA" id="ARBA00022723"/>
    </source>
</evidence>
<sequence>MTAGRGIRQNLLILHCHDLGRFLGAYGVQTVSTPNLDALAARSAVFDDAFATSPQCSPARASLFTGTYPQRNGVLGLTHSPFDWDLADPSAHLATRLNREGYRTHLIGVQHESRVLDEDAVAQRLGFDHVESTGAGGSRSERSGIVVGDRAIDALSQYADDTRPFYLQVGFFEPHRAPDPRDEPGVMGFLGGYIEPDSSRGHGVPGYLHDDDGARAEIAELQGAVRYLDEHVGRVLDAVERLGLADETIVVFTTDHGLALPRAKCTLYDPGLEVALIVHAPGRHAWSGVRVGGLVSHLDVRPTALELLGLRPDDDPDGTSLVPVVESAATAHPYVFGQLTYHDYYSPRRSVRSDRYKLIVNFDNAPNPMDATQSWLRRSSVRDLTKGGIRTSRLVELYDLEVDPGEEFDIAASPRNVRIRDELAAAMLGWMRDVDDPLLSQGPRSPHHAAAVQFLTTAGA</sequence>
<dbReference type="CDD" id="cd16027">
    <property type="entry name" value="SGSH"/>
    <property type="match status" value="1"/>
</dbReference>
<reference evidence="4" key="1">
    <citation type="submission" date="2024-04" db="EMBL/GenBank/DDBJ databases">
        <authorList>
            <person name="Roder T."/>
            <person name="Oberhansli S."/>
            <person name="Kreuzer M."/>
        </authorList>
    </citation>
    <scope>NUCLEOTIDE SEQUENCE</scope>
    <source>
        <strain evidence="4">LWS13-1.2</strain>
    </source>
</reference>